<dbReference type="AlphaFoldDB" id="A0A5D4TE56"/>
<name>A0A5D4TE56_9BACI</name>
<organism evidence="1 2">
    <name type="scientific">Sutcliffiella horikoshii</name>
    <dbReference type="NCBI Taxonomy" id="79883"/>
    <lineage>
        <taxon>Bacteria</taxon>
        <taxon>Bacillati</taxon>
        <taxon>Bacillota</taxon>
        <taxon>Bacilli</taxon>
        <taxon>Bacillales</taxon>
        <taxon>Bacillaceae</taxon>
        <taxon>Sutcliffiella</taxon>
    </lineage>
</organism>
<accession>A0A5D4TE56</accession>
<comment type="caution">
    <text evidence="1">The sequence shown here is derived from an EMBL/GenBank/DDBJ whole genome shotgun (WGS) entry which is preliminary data.</text>
</comment>
<gene>
    <name evidence="1" type="ORF">FZC75_10490</name>
</gene>
<dbReference type="OrthoDB" id="2889651at2"/>
<evidence type="ECO:0000313" key="2">
    <source>
        <dbReference type="Proteomes" id="UP000324517"/>
    </source>
</evidence>
<dbReference type="Proteomes" id="UP000324517">
    <property type="component" value="Unassembled WGS sequence"/>
</dbReference>
<evidence type="ECO:0000313" key="1">
    <source>
        <dbReference type="EMBL" id="TYS72374.1"/>
    </source>
</evidence>
<proteinExistence type="predicted"/>
<reference evidence="1 2" key="1">
    <citation type="submission" date="2019-08" db="EMBL/GenBank/DDBJ databases">
        <title>Bacillus genomes from the desert of Cuatro Cienegas, Coahuila.</title>
        <authorList>
            <person name="Olmedo-Alvarez G."/>
        </authorList>
    </citation>
    <scope>NUCLEOTIDE SEQUENCE [LARGE SCALE GENOMIC DNA]</scope>
    <source>
        <strain evidence="1 2">CH98b_3T</strain>
    </source>
</reference>
<sequence length="68" mass="7871">MSIKHSTKITITRMQIGEFEVKVPVGLSELICSAGAWSEKQKNPLYLEDYQRYVEMRNGRVITVLKKK</sequence>
<dbReference type="RefSeq" id="WP_148979239.1">
    <property type="nucleotide sequence ID" value="NZ_JBNILM010000004.1"/>
</dbReference>
<dbReference type="EMBL" id="VTET01000004">
    <property type="protein sequence ID" value="TYS72374.1"/>
    <property type="molecule type" value="Genomic_DNA"/>
</dbReference>
<protein>
    <submittedName>
        <fullName evidence="1">Uncharacterized protein</fullName>
    </submittedName>
</protein>